<evidence type="ECO:0000313" key="3">
    <source>
        <dbReference type="Proteomes" id="UP000184330"/>
    </source>
</evidence>
<organism evidence="2 3">
    <name type="scientific">Phialocephala subalpina</name>
    <dbReference type="NCBI Taxonomy" id="576137"/>
    <lineage>
        <taxon>Eukaryota</taxon>
        <taxon>Fungi</taxon>
        <taxon>Dikarya</taxon>
        <taxon>Ascomycota</taxon>
        <taxon>Pezizomycotina</taxon>
        <taxon>Leotiomycetes</taxon>
        <taxon>Helotiales</taxon>
        <taxon>Mollisiaceae</taxon>
        <taxon>Phialocephala</taxon>
        <taxon>Phialocephala fortinii species complex</taxon>
    </lineage>
</organism>
<protein>
    <submittedName>
        <fullName evidence="2">Uncharacterized protein</fullName>
    </submittedName>
</protein>
<dbReference type="EMBL" id="FJOG01000019">
    <property type="protein sequence ID" value="CZR61926.1"/>
    <property type="molecule type" value="Genomic_DNA"/>
</dbReference>
<sequence length="401" mass="45003">MAQPSGKICGIPSRYRIYLASSPILCLADAIFALIRLVTTFISLLVGLKKRFQLVAHARLGSERIGEEAHQSPPEAKTWPRWMFFIMGPLPAAIKLASFSGTPWTKTWGLMFVSSFVVTELVAMIARSSTTSENTTVESILGLSALECEDPQNAPLRLKVVKVSEYLRNFEIAFFILSVITHIVFLAWGVETLWRPCTSFINSSPLAHEILAFIKAVIVLSFLIVTLFWVLLFCCFRIDLTKQHFLSRVWNMLFRTMVGSFLLPGTERRVQKPRAPGEKGPAIPPPPGWLKKTSDVMAIWLYLFGIAWAFHWGLSRVCDRWPGVAKVLLLDVRPLGVGATQEEETRERNAATGGGELGSIHDSAWISFCFFLMNLGTCVLWYAFMYDERGTVNPSWTDVFG</sequence>
<dbReference type="AlphaFoldDB" id="A0A1L7XAB7"/>
<feature type="transmembrane region" description="Helical" evidence="1">
    <location>
        <begin position="364"/>
        <end position="384"/>
    </location>
</feature>
<reference evidence="2 3" key="1">
    <citation type="submission" date="2016-03" db="EMBL/GenBank/DDBJ databases">
        <authorList>
            <person name="Ploux O."/>
        </authorList>
    </citation>
    <scope>NUCLEOTIDE SEQUENCE [LARGE SCALE GENOMIC DNA]</scope>
    <source>
        <strain evidence="2 3">UAMH 11012</strain>
    </source>
</reference>
<dbReference type="Proteomes" id="UP000184330">
    <property type="component" value="Unassembled WGS sequence"/>
</dbReference>
<feature type="transmembrane region" description="Helical" evidence="1">
    <location>
        <begin position="22"/>
        <end position="48"/>
    </location>
</feature>
<keyword evidence="1" id="KW-0472">Membrane</keyword>
<feature type="transmembrane region" description="Helical" evidence="1">
    <location>
        <begin position="210"/>
        <end position="236"/>
    </location>
</feature>
<evidence type="ECO:0000256" key="1">
    <source>
        <dbReference type="SAM" id="Phobius"/>
    </source>
</evidence>
<feature type="transmembrane region" description="Helical" evidence="1">
    <location>
        <begin position="107"/>
        <end position="126"/>
    </location>
</feature>
<proteinExistence type="predicted"/>
<name>A0A1L7XAB7_9HELO</name>
<feature type="transmembrane region" description="Helical" evidence="1">
    <location>
        <begin position="296"/>
        <end position="314"/>
    </location>
</feature>
<gene>
    <name evidence="2" type="ORF">PAC_11823</name>
</gene>
<dbReference type="OrthoDB" id="2847781at2759"/>
<keyword evidence="1" id="KW-1133">Transmembrane helix</keyword>
<feature type="transmembrane region" description="Helical" evidence="1">
    <location>
        <begin position="172"/>
        <end position="190"/>
    </location>
</feature>
<keyword evidence="3" id="KW-1185">Reference proteome</keyword>
<evidence type="ECO:0000313" key="2">
    <source>
        <dbReference type="EMBL" id="CZR61926.1"/>
    </source>
</evidence>
<accession>A0A1L7XAB7</accession>
<keyword evidence="1" id="KW-0812">Transmembrane</keyword>